<dbReference type="SUPFAM" id="SSF75217">
    <property type="entry name" value="alpha/beta knot"/>
    <property type="match status" value="1"/>
</dbReference>
<protein>
    <recommendedName>
        <fullName evidence="3">tRNA/rRNA methyltransferase SpoU type domain-containing protein</fullName>
    </recommendedName>
</protein>
<dbReference type="Gene3D" id="3.40.1280.10">
    <property type="match status" value="1"/>
</dbReference>
<gene>
    <name evidence="1" type="ORF">A2982_04100</name>
</gene>
<evidence type="ECO:0000313" key="1">
    <source>
        <dbReference type="EMBL" id="OGC51252.1"/>
    </source>
</evidence>
<dbReference type="EMBL" id="MEVH01000027">
    <property type="protein sequence ID" value="OGC51252.1"/>
    <property type="molecule type" value="Genomic_DNA"/>
</dbReference>
<dbReference type="STRING" id="1802624.A2982_04100"/>
<evidence type="ECO:0000313" key="2">
    <source>
        <dbReference type="Proteomes" id="UP000178771"/>
    </source>
</evidence>
<dbReference type="Proteomes" id="UP000178771">
    <property type="component" value="Unassembled WGS sequence"/>
</dbReference>
<reference evidence="1 2" key="1">
    <citation type="journal article" date="2016" name="Nat. Commun.">
        <title>Thousands of microbial genomes shed light on interconnected biogeochemical processes in an aquifer system.</title>
        <authorList>
            <person name="Anantharaman K."/>
            <person name="Brown C.T."/>
            <person name="Hug L.A."/>
            <person name="Sharon I."/>
            <person name="Castelle C.J."/>
            <person name="Probst A.J."/>
            <person name="Thomas B.C."/>
            <person name="Singh A."/>
            <person name="Wilkins M.J."/>
            <person name="Karaoz U."/>
            <person name="Brodie E.L."/>
            <person name="Williams K.H."/>
            <person name="Hubbard S.S."/>
            <person name="Banfield J.F."/>
        </authorList>
    </citation>
    <scope>NUCLEOTIDE SEQUENCE [LARGE SCALE GENOMIC DNA]</scope>
</reference>
<name>A0A1F4V272_UNCKA</name>
<sequence>MAEESATKAGLVRPRNPFEGNEVLWNEWEKQCIVPPVRIALVHLNKPYDLAQSAQIALSTSVGVPHVGFEMVGTTLDFSHEKIFSKVRSWNIPAKCLDAIPRRKNSLEHIKTQGFRLVGTVPSNGKNALDFEWQDDDVIVIGGANGLSRDDQRFLDETITIPSDLHFMTTTSVIPILTYQILGNRGLWHQNEKS</sequence>
<organism evidence="1 2">
    <name type="scientific">candidate division WWE3 bacterium RIFCSPLOWO2_01_FULL_39_13</name>
    <dbReference type="NCBI Taxonomy" id="1802624"/>
    <lineage>
        <taxon>Bacteria</taxon>
        <taxon>Katanobacteria</taxon>
    </lineage>
</organism>
<accession>A0A1F4V272</accession>
<comment type="caution">
    <text evidence="1">The sequence shown here is derived from an EMBL/GenBank/DDBJ whole genome shotgun (WGS) entry which is preliminary data.</text>
</comment>
<dbReference type="AlphaFoldDB" id="A0A1F4V272"/>
<evidence type="ECO:0008006" key="3">
    <source>
        <dbReference type="Google" id="ProtNLM"/>
    </source>
</evidence>
<proteinExistence type="predicted"/>
<dbReference type="InterPro" id="IPR029026">
    <property type="entry name" value="tRNA_m1G_MTases_N"/>
</dbReference>
<dbReference type="InterPro" id="IPR029028">
    <property type="entry name" value="Alpha/beta_knot_MTases"/>
</dbReference>